<dbReference type="Proteomes" id="UP000256964">
    <property type="component" value="Unassembled WGS sequence"/>
</dbReference>
<organism evidence="1 2">
    <name type="scientific">Lentinus brumalis</name>
    <dbReference type="NCBI Taxonomy" id="2498619"/>
    <lineage>
        <taxon>Eukaryota</taxon>
        <taxon>Fungi</taxon>
        <taxon>Dikarya</taxon>
        <taxon>Basidiomycota</taxon>
        <taxon>Agaricomycotina</taxon>
        <taxon>Agaricomycetes</taxon>
        <taxon>Polyporales</taxon>
        <taxon>Polyporaceae</taxon>
        <taxon>Lentinus</taxon>
    </lineage>
</organism>
<reference evidence="1 2" key="1">
    <citation type="journal article" date="2018" name="Biotechnol. Biofuels">
        <title>Integrative visual omics of the white-rot fungus Polyporus brumalis exposes the biotechnological potential of its oxidative enzymes for delignifying raw plant biomass.</title>
        <authorList>
            <person name="Miyauchi S."/>
            <person name="Rancon A."/>
            <person name="Drula E."/>
            <person name="Hage H."/>
            <person name="Chaduli D."/>
            <person name="Favel A."/>
            <person name="Grisel S."/>
            <person name="Henrissat B."/>
            <person name="Herpoel-Gimbert I."/>
            <person name="Ruiz-Duenas F.J."/>
            <person name="Chevret D."/>
            <person name="Hainaut M."/>
            <person name="Lin J."/>
            <person name="Wang M."/>
            <person name="Pangilinan J."/>
            <person name="Lipzen A."/>
            <person name="Lesage-Meessen L."/>
            <person name="Navarro D."/>
            <person name="Riley R."/>
            <person name="Grigoriev I.V."/>
            <person name="Zhou S."/>
            <person name="Raouche S."/>
            <person name="Rosso M.N."/>
        </authorList>
    </citation>
    <scope>NUCLEOTIDE SEQUENCE [LARGE SCALE GENOMIC DNA]</scope>
    <source>
        <strain evidence="1 2">BRFM 1820</strain>
    </source>
</reference>
<dbReference type="EMBL" id="KZ857417">
    <property type="protein sequence ID" value="RDX47644.1"/>
    <property type="molecule type" value="Genomic_DNA"/>
</dbReference>
<name>A0A371D529_9APHY</name>
<sequence length="158" mass="17154">MHGPNRCCFCGPARRLCRVPHPEADVKQRSVPGSLVGGDVTVCFLSRALGCPPIHLTRDTMSQAVGCFPHSRTAGFSSCAQERTFDSEGMLAGREYGRYHRKPCTSARLVPRKGRLLGPLVARCPGCARLIGAIWLSSTRSGIVLSFPKVVWSFDGHS</sequence>
<keyword evidence="2" id="KW-1185">Reference proteome</keyword>
<protein>
    <submittedName>
        <fullName evidence="1">Uncharacterized protein</fullName>
    </submittedName>
</protein>
<gene>
    <name evidence="1" type="ORF">OH76DRAFT_724434</name>
</gene>
<evidence type="ECO:0000313" key="1">
    <source>
        <dbReference type="EMBL" id="RDX47644.1"/>
    </source>
</evidence>
<dbReference type="AlphaFoldDB" id="A0A371D529"/>
<evidence type="ECO:0000313" key="2">
    <source>
        <dbReference type="Proteomes" id="UP000256964"/>
    </source>
</evidence>
<proteinExistence type="predicted"/>
<accession>A0A371D529</accession>